<comment type="caution">
    <text evidence="2">The sequence shown here is derived from an EMBL/GenBank/DDBJ whole genome shotgun (WGS) entry which is preliminary data.</text>
</comment>
<keyword evidence="1" id="KW-0812">Transmembrane</keyword>
<feature type="transmembrane region" description="Helical" evidence="1">
    <location>
        <begin position="144"/>
        <end position="165"/>
    </location>
</feature>
<feature type="transmembrane region" description="Helical" evidence="1">
    <location>
        <begin position="109"/>
        <end position="132"/>
    </location>
</feature>
<reference evidence="2 3" key="1">
    <citation type="submission" date="2019-12" db="EMBL/GenBank/DDBJ databases">
        <authorList>
            <person name="Floudas D."/>
            <person name="Bentzer J."/>
            <person name="Ahren D."/>
            <person name="Johansson T."/>
            <person name="Persson P."/>
            <person name="Tunlid A."/>
        </authorList>
    </citation>
    <scope>NUCLEOTIDE SEQUENCE [LARGE SCALE GENOMIC DNA]</scope>
    <source>
        <strain evidence="2 3">CBS 102.39</strain>
    </source>
</reference>
<feature type="transmembrane region" description="Helical" evidence="1">
    <location>
        <begin position="266"/>
        <end position="288"/>
    </location>
</feature>
<evidence type="ECO:0000313" key="3">
    <source>
        <dbReference type="Proteomes" id="UP000521872"/>
    </source>
</evidence>
<gene>
    <name evidence="2" type="ORF">D9613_012737</name>
</gene>
<dbReference type="AlphaFoldDB" id="A0A8H4QKJ2"/>
<dbReference type="EMBL" id="JAACJL010000049">
    <property type="protein sequence ID" value="KAF4612501.1"/>
    <property type="molecule type" value="Genomic_DNA"/>
</dbReference>
<feature type="transmembrane region" description="Helical" evidence="1">
    <location>
        <begin position="185"/>
        <end position="205"/>
    </location>
</feature>
<feature type="transmembrane region" description="Helical" evidence="1">
    <location>
        <begin position="59"/>
        <end position="81"/>
    </location>
</feature>
<accession>A0A8H4QKJ2</accession>
<evidence type="ECO:0000256" key="1">
    <source>
        <dbReference type="SAM" id="Phobius"/>
    </source>
</evidence>
<protein>
    <submittedName>
        <fullName evidence="2">Uncharacterized protein</fullName>
    </submittedName>
</protein>
<organism evidence="2 3">
    <name type="scientific">Agrocybe pediades</name>
    <dbReference type="NCBI Taxonomy" id="84607"/>
    <lineage>
        <taxon>Eukaryota</taxon>
        <taxon>Fungi</taxon>
        <taxon>Dikarya</taxon>
        <taxon>Basidiomycota</taxon>
        <taxon>Agaricomycotina</taxon>
        <taxon>Agaricomycetes</taxon>
        <taxon>Agaricomycetidae</taxon>
        <taxon>Agaricales</taxon>
        <taxon>Agaricineae</taxon>
        <taxon>Strophariaceae</taxon>
        <taxon>Agrocybe</taxon>
    </lineage>
</organism>
<name>A0A8H4QKJ2_9AGAR</name>
<evidence type="ECO:0000313" key="2">
    <source>
        <dbReference type="EMBL" id="KAF4612501.1"/>
    </source>
</evidence>
<proteinExistence type="predicted"/>
<keyword evidence="3" id="KW-1185">Reference proteome</keyword>
<keyword evidence="1" id="KW-0472">Membrane</keyword>
<sequence>MSSTTDFPFSVEQQELVISADYNATLVFIFLFGIYTGVFGATIYIYISRESRTFSNGRVVMGCMIALYATTAVNVPINWFYTSFLLCTKGGTRVEMFIESATEQIPKGLAVLTDITGVFSFILADGLMVWRCFYACGRSLRRSLFPLCLFMGETVLVISSTTYKSLLDVNPESDTVKRDRIEDRLNASMLLSVALTSLVATFMICRQIYTLTTRVSGSRKRYRSVLDALVQSSGIYSFFILFLAIVEFAEAGVFESTLKLNIVSEYIESITLAVTGLAPTVMIARLFLSSTKDDFDMPSANLPSDLLPRQVASTLSVVDNQRVDV</sequence>
<dbReference type="Proteomes" id="UP000521872">
    <property type="component" value="Unassembled WGS sequence"/>
</dbReference>
<feature type="transmembrane region" description="Helical" evidence="1">
    <location>
        <begin position="26"/>
        <end position="47"/>
    </location>
</feature>
<feature type="transmembrane region" description="Helical" evidence="1">
    <location>
        <begin position="225"/>
        <end position="246"/>
    </location>
</feature>
<keyword evidence="1" id="KW-1133">Transmembrane helix</keyword>